<dbReference type="InterPro" id="IPR008210">
    <property type="entry name" value="PEP_carboxykinase_N"/>
</dbReference>
<name>A0AAE0EUB2_9CHLO</name>
<comment type="catalytic activity">
    <reaction evidence="9">
        <text>oxaloacetate + ATP = phosphoenolpyruvate + ADP + CO2</text>
        <dbReference type="Rhea" id="RHEA:18617"/>
        <dbReference type="ChEBI" id="CHEBI:16452"/>
        <dbReference type="ChEBI" id="CHEBI:16526"/>
        <dbReference type="ChEBI" id="CHEBI:30616"/>
        <dbReference type="ChEBI" id="CHEBI:58702"/>
        <dbReference type="ChEBI" id="CHEBI:456216"/>
        <dbReference type="EC" id="4.1.1.49"/>
    </reaction>
</comment>
<dbReference type="GO" id="GO:0004612">
    <property type="term" value="F:phosphoenolpyruvate carboxykinase (ATP) activity"/>
    <property type="evidence" value="ECO:0007669"/>
    <property type="project" value="UniProtKB-EC"/>
</dbReference>
<evidence type="ECO:0000313" key="10">
    <source>
        <dbReference type="EMBL" id="KAK3239170.1"/>
    </source>
</evidence>
<dbReference type="PANTHER" id="PTHR30031:SF0">
    <property type="entry name" value="PHOSPHOENOLPYRUVATE CARBOXYKINASE (ATP)"/>
    <property type="match status" value="1"/>
</dbReference>
<dbReference type="NCBIfam" id="NF006821">
    <property type="entry name" value="PRK09344.1-3"/>
    <property type="match status" value="1"/>
</dbReference>
<keyword evidence="7" id="KW-0067">ATP-binding</keyword>
<evidence type="ECO:0000256" key="8">
    <source>
        <dbReference type="ARBA" id="ARBA00023239"/>
    </source>
</evidence>
<keyword evidence="8" id="KW-0456">Lyase</keyword>
<keyword evidence="5" id="KW-0547">Nucleotide-binding</keyword>
<evidence type="ECO:0000256" key="3">
    <source>
        <dbReference type="ARBA" id="ARBA00012363"/>
    </source>
</evidence>
<dbReference type="SUPFAM" id="SSF53795">
    <property type="entry name" value="PEP carboxykinase-like"/>
    <property type="match status" value="1"/>
</dbReference>
<dbReference type="NCBIfam" id="NF006820">
    <property type="entry name" value="PRK09344.1-2"/>
    <property type="match status" value="1"/>
</dbReference>
<comment type="caution">
    <text evidence="10">The sequence shown here is derived from an EMBL/GenBank/DDBJ whole genome shotgun (WGS) entry which is preliminary data.</text>
</comment>
<reference evidence="10 11" key="1">
    <citation type="journal article" date="2015" name="Genome Biol. Evol.">
        <title>Comparative Genomics of a Bacterivorous Green Alga Reveals Evolutionary Causalities and Consequences of Phago-Mixotrophic Mode of Nutrition.</title>
        <authorList>
            <person name="Burns J.A."/>
            <person name="Paasch A."/>
            <person name="Narechania A."/>
            <person name="Kim E."/>
        </authorList>
    </citation>
    <scope>NUCLEOTIDE SEQUENCE [LARGE SCALE GENOMIC DNA]</scope>
    <source>
        <strain evidence="10 11">PLY_AMNH</strain>
    </source>
</reference>
<dbReference type="Gene3D" id="2.170.8.10">
    <property type="entry name" value="Phosphoenolpyruvate Carboxykinase, domain 2"/>
    <property type="match status" value="1"/>
</dbReference>
<evidence type="ECO:0000256" key="5">
    <source>
        <dbReference type="ARBA" id="ARBA00022741"/>
    </source>
</evidence>
<comment type="pathway">
    <text evidence="1">Carbohydrate biosynthesis; gluconeogenesis.</text>
</comment>
<keyword evidence="11" id="KW-1185">Reference proteome</keyword>
<evidence type="ECO:0000256" key="4">
    <source>
        <dbReference type="ARBA" id="ARBA00022432"/>
    </source>
</evidence>
<evidence type="ECO:0000313" key="11">
    <source>
        <dbReference type="Proteomes" id="UP001190700"/>
    </source>
</evidence>
<evidence type="ECO:0000256" key="9">
    <source>
        <dbReference type="ARBA" id="ARBA00047371"/>
    </source>
</evidence>
<accession>A0AAE0EUB2</accession>
<evidence type="ECO:0000256" key="2">
    <source>
        <dbReference type="ARBA" id="ARBA00006052"/>
    </source>
</evidence>
<organism evidence="10 11">
    <name type="scientific">Cymbomonas tetramitiformis</name>
    <dbReference type="NCBI Taxonomy" id="36881"/>
    <lineage>
        <taxon>Eukaryota</taxon>
        <taxon>Viridiplantae</taxon>
        <taxon>Chlorophyta</taxon>
        <taxon>Pyramimonadophyceae</taxon>
        <taxon>Pyramimonadales</taxon>
        <taxon>Pyramimonadaceae</taxon>
        <taxon>Cymbomonas</taxon>
    </lineage>
</organism>
<dbReference type="AlphaFoldDB" id="A0AAE0EUB2"/>
<proteinExistence type="inferred from homology"/>
<evidence type="ECO:0000256" key="6">
    <source>
        <dbReference type="ARBA" id="ARBA00022793"/>
    </source>
</evidence>
<dbReference type="Pfam" id="PF01293">
    <property type="entry name" value="PEPCK_ATP"/>
    <property type="match status" value="1"/>
</dbReference>
<keyword evidence="4" id="KW-0312">Gluconeogenesis</keyword>
<comment type="similarity">
    <text evidence="2">Belongs to the phosphoenolpyruvate carboxykinase (ATP) family.</text>
</comment>
<sequence length="682" mass="74840">MTAMTIEETRHEDEKCMADAHSVAPQKAEFTALENTEKDKKLDVKTDIEPCALDAIPYAPFTCAKEGKVAEPWLPTTLRVIEAALVKATPVLDRTLRPILSLLLRTLMPLISPGLPGAHTLRPLCPAALSRTPTVQTLLPIIAPLLPPTFAPSFLDHPACKRNLSYEALRWEVVSRGEGRVVDNDVMLVDTGAFTGRCPKDRYVVDAGEAHRRVGWGEVNIPLKEATFDEVYAECARRLWGLKTVYVFDGFVGASKSSRLAVRVVTELAWHHHFCTNMFRRPTNEELAEFCPDITILNSGPDGFARWREAGLRSATCVALDLNRRMGVIMGTQYSGEMKKGAFSMMNYLLPRQGTMSMHCSATVGAAGDAAIFFGLSGTGKTTLSADPERLLVGDDEHGWDEEGVFNLEGGCYAKLIDLDPLKEALIHAAVRRNALLENVVVDASGMCNYCDKSRTENTRCSYPMWHIPSHVPGGCAGHPRSVIFLTCDAFGVLPPVSVLSEEQALYHFVSGYTAKVAGTEQGVVQPTATFSTCFGGAFMTLPARAYAELFMRKLQRHGIPGVYLVNTGWTGGGYGVGRRMDITATRQIVAAILDGSIREAELTLPDPVFQLRKPRTLRGLDPQVLDPSKAWEDGLAFHDTCAKLCELFTANFMNTLYAATTQQAQDLEMKMNKDTLVVMST</sequence>
<dbReference type="HAMAP" id="MF_00453">
    <property type="entry name" value="PEPCK_ATP"/>
    <property type="match status" value="1"/>
</dbReference>
<protein>
    <recommendedName>
        <fullName evidence="3">phosphoenolpyruvate carboxykinase (ATP)</fullName>
        <ecNumber evidence="3">4.1.1.49</ecNumber>
    </recommendedName>
</protein>
<dbReference type="Gene3D" id="3.90.228.20">
    <property type="match status" value="1"/>
</dbReference>
<evidence type="ECO:0000256" key="1">
    <source>
        <dbReference type="ARBA" id="ARBA00004742"/>
    </source>
</evidence>
<keyword evidence="6" id="KW-0210">Decarboxylase</keyword>
<dbReference type="SUPFAM" id="SSF68923">
    <property type="entry name" value="PEP carboxykinase N-terminal domain"/>
    <property type="match status" value="1"/>
</dbReference>
<dbReference type="EC" id="4.1.1.49" evidence="3"/>
<dbReference type="Gene3D" id="3.40.449.10">
    <property type="entry name" value="Phosphoenolpyruvate Carboxykinase, domain 1"/>
    <property type="match status" value="1"/>
</dbReference>
<gene>
    <name evidence="10" type="ORF">CYMTET_50884</name>
</gene>
<dbReference type="PANTHER" id="PTHR30031">
    <property type="entry name" value="PHOSPHOENOLPYRUVATE CARBOXYKINASE ATP"/>
    <property type="match status" value="1"/>
</dbReference>
<dbReference type="InterPro" id="IPR001272">
    <property type="entry name" value="PEP_carboxykinase_ATP"/>
</dbReference>
<dbReference type="NCBIfam" id="TIGR00224">
    <property type="entry name" value="pckA"/>
    <property type="match status" value="1"/>
</dbReference>
<dbReference type="GO" id="GO:0006094">
    <property type="term" value="P:gluconeogenesis"/>
    <property type="evidence" value="ECO:0007669"/>
    <property type="project" value="UniProtKB-KW"/>
</dbReference>
<dbReference type="GO" id="GO:0005524">
    <property type="term" value="F:ATP binding"/>
    <property type="evidence" value="ECO:0007669"/>
    <property type="project" value="UniProtKB-KW"/>
</dbReference>
<dbReference type="EMBL" id="LGRX02034005">
    <property type="protein sequence ID" value="KAK3239170.1"/>
    <property type="molecule type" value="Genomic_DNA"/>
</dbReference>
<dbReference type="GO" id="GO:0005829">
    <property type="term" value="C:cytosol"/>
    <property type="evidence" value="ECO:0007669"/>
    <property type="project" value="TreeGrafter"/>
</dbReference>
<evidence type="ECO:0000256" key="7">
    <source>
        <dbReference type="ARBA" id="ARBA00022840"/>
    </source>
</evidence>
<dbReference type="InterPro" id="IPR013035">
    <property type="entry name" value="PEP_carboxykinase_C"/>
</dbReference>
<dbReference type="Proteomes" id="UP001190700">
    <property type="component" value="Unassembled WGS sequence"/>
</dbReference>